<dbReference type="Gene3D" id="3.30.230.30">
    <property type="entry name" value="Impact, N-terminal domain"/>
    <property type="match status" value="1"/>
</dbReference>
<evidence type="ECO:0000313" key="4">
    <source>
        <dbReference type="Proteomes" id="UP000823637"/>
    </source>
</evidence>
<dbReference type="SUPFAM" id="SSF54211">
    <property type="entry name" value="Ribosomal protein S5 domain 2-like"/>
    <property type="match status" value="1"/>
</dbReference>
<sequence>MNEKYLTIQSPAEGLYKEKGSKFISYAMPVNSVEEAKAEIARLRKEHHKARHVCFAYRLGENAAIYRAADDGEPGGTAGKPILRCLESRNLTNSMVAVVRYFGGTLLGTGGLIRAYRAAAEDALDKATSK</sequence>
<dbReference type="Proteomes" id="UP000823637">
    <property type="component" value="Unassembled WGS sequence"/>
</dbReference>
<dbReference type="GO" id="GO:0006446">
    <property type="term" value="P:regulation of translational initiation"/>
    <property type="evidence" value="ECO:0007669"/>
    <property type="project" value="TreeGrafter"/>
</dbReference>
<dbReference type="PANTHER" id="PTHR16301">
    <property type="entry name" value="IMPACT-RELATED"/>
    <property type="match status" value="1"/>
</dbReference>
<proteinExistence type="inferred from homology"/>
<comment type="caution">
    <text evidence="3">The sequence shown here is derived from an EMBL/GenBank/DDBJ whole genome shotgun (WGS) entry which is preliminary data.</text>
</comment>
<feature type="domain" description="Impact N-terminal" evidence="2">
    <location>
        <begin position="19"/>
        <end position="124"/>
    </location>
</feature>
<name>A0A9D9HDE4_9BACT</name>
<dbReference type="GO" id="GO:0005737">
    <property type="term" value="C:cytoplasm"/>
    <property type="evidence" value="ECO:0007669"/>
    <property type="project" value="TreeGrafter"/>
</dbReference>
<dbReference type="AlphaFoldDB" id="A0A9D9HDE4"/>
<organism evidence="3 4">
    <name type="scientific">Candidatus Enterocola intestinipullorum</name>
    <dbReference type="NCBI Taxonomy" id="2840783"/>
    <lineage>
        <taxon>Bacteria</taxon>
        <taxon>Pseudomonadati</taxon>
        <taxon>Bacteroidota</taxon>
        <taxon>Bacteroidia</taxon>
        <taxon>Bacteroidales</taxon>
        <taxon>Candidatus Enterocola</taxon>
    </lineage>
</organism>
<evidence type="ECO:0000259" key="2">
    <source>
        <dbReference type="Pfam" id="PF01205"/>
    </source>
</evidence>
<reference evidence="3" key="1">
    <citation type="submission" date="2020-10" db="EMBL/GenBank/DDBJ databases">
        <authorList>
            <person name="Gilroy R."/>
        </authorList>
    </citation>
    <scope>NUCLEOTIDE SEQUENCE</scope>
    <source>
        <strain evidence="3">D3-1215</strain>
    </source>
</reference>
<accession>A0A9D9HDE4</accession>
<protein>
    <submittedName>
        <fullName evidence="3">YigZ family protein</fullName>
    </submittedName>
</protein>
<gene>
    <name evidence="3" type="ORF">IAC32_06810</name>
</gene>
<reference evidence="3" key="2">
    <citation type="journal article" date="2021" name="PeerJ">
        <title>Extensive microbial diversity within the chicken gut microbiome revealed by metagenomics and culture.</title>
        <authorList>
            <person name="Gilroy R."/>
            <person name="Ravi A."/>
            <person name="Getino M."/>
            <person name="Pursley I."/>
            <person name="Horton D.L."/>
            <person name="Alikhan N.F."/>
            <person name="Baker D."/>
            <person name="Gharbi K."/>
            <person name="Hall N."/>
            <person name="Watson M."/>
            <person name="Adriaenssens E.M."/>
            <person name="Foster-Nyarko E."/>
            <person name="Jarju S."/>
            <person name="Secka A."/>
            <person name="Antonio M."/>
            <person name="Oren A."/>
            <person name="Chaudhuri R.R."/>
            <person name="La Ragione R."/>
            <person name="Hildebrand F."/>
            <person name="Pallen M.J."/>
        </authorList>
    </citation>
    <scope>NUCLEOTIDE SEQUENCE</scope>
    <source>
        <strain evidence="3">D3-1215</strain>
    </source>
</reference>
<dbReference type="InterPro" id="IPR001498">
    <property type="entry name" value="Impact_N"/>
</dbReference>
<evidence type="ECO:0000256" key="1">
    <source>
        <dbReference type="ARBA" id="ARBA00007665"/>
    </source>
</evidence>
<dbReference type="InterPro" id="IPR036956">
    <property type="entry name" value="Impact_N_sf"/>
</dbReference>
<dbReference type="InterPro" id="IPR020568">
    <property type="entry name" value="Ribosomal_Su5_D2-typ_SF"/>
</dbReference>
<evidence type="ECO:0000313" key="3">
    <source>
        <dbReference type="EMBL" id="MBO8447436.1"/>
    </source>
</evidence>
<dbReference type="PANTHER" id="PTHR16301:SF20">
    <property type="entry name" value="IMPACT FAMILY MEMBER YIGZ"/>
    <property type="match status" value="1"/>
</dbReference>
<dbReference type="Pfam" id="PF01205">
    <property type="entry name" value="Impact_N"/>
    <property type="match status" value="1"/>
</dbReference>
<comment type="similarity">
    <text evidence="1">Belongs to the IMPACT family.</text>
</comment>
<dbReference type="EMBL" id="JADIMR010000101">
    <property type="protein sequence ID" value="MBO8447436.1"/>
    <property type="molecule type" value="Genomic_DNA"/>
</dbReference>
<dbReference type="InterPro" id="IPR023582">
    <property type="entry name" value="Impact"/>
</dbReference>